<dbReference type="OrthoDB" id="8198236at2"/>
<sequence length="836" mass="89166">MPTVPRLNAPSRQRRRSPKLSRPLRFESLEIRRLMIAEAAAFELSQNLSTEGLTGNISGEVFWGDGQKTNVTGLGTNETGKLKIKFDYSLDTRGFFKQAGSKAALEYAANSFVSLFADELEATGTHPDVNVTPVIDHPTTGVQNFEVSSKRNVRIAANEVLIFAGSRNFDNERGLGPSVAAVGGIGSLNVSIKNPATFFSCGTLTQTQCNNQAQAKLDSIVDDLRSRGQTGSLKKSPDDFAAVVGSIAFDQPRDFYFGTDPEKIGKNQTDFISIAIHELAHAFGFGLAPSWNRLVNGSRFDGTNANQAYEGDGKVPLTTAHWAQSVANIQSTNMTPQIDVRARGLSTLDLAGMYDIGWEKLESTTAKINQTHVYADDGQYLVTVVLRGSTSGTLTHEIRTVNVTNVAPSLTSVGNQTVEVGKAITLDPIGTITDPGFSTPNGDPASEETFSYSIDWGDGTIDDGNATVTTNGKADGTLTSAKFKGTHVYETTGVKTVKLRVFDDNQGSDEKTFTITVTPKPELSLKVSKSAVDENAGNAAATLTITRSGPAKTFNQTITVASSDTTELTVDATAVIPAGESSVTIPLNAVNDNLLDGTVAVELTASGGGVESGRVTIDVRDEESLTAALSSDSVVEGGSAVNLTIRRSNTDTDEELVVSALGFLASQIDLPREFTIPAGQASVRIPVIAVDNDVAAAPKSLNLVFRNDLYTQGSATLEVLDDEPPVFQNPENRYDVNGLNGTSANDALIIINELGRRQDNVDLDPTSEKPDPYFLDVNGDYKVTARDALIIINQIARESNATSEDEAAGAPTPVVDRTKDETLWSQLADEAIGQMF</sequence>
<proteinExistence type="predicted"/>
<name>A0A5C5WK12_9BACT</name>
<dbReference type="InterPro" id="IPR002105">
    <property type="entry name" value="Dockerin_1_rpt"/>
</dbReference>
<dbReference type="SUPFAM" id="SSF55486">
    <property type="entry name" value="Metalloproteases ('zincins'), catalytic domain"/>
    <property type="match status" value="1"/>
</dbReference>
<dbReference type="SUPFAM" id="SSF49299">
    <property type="entry name" value="PKD domain"/>
    <property type="match status" value="1"/>
</dbReference>
<dbReference type="GO" id="GO:0000272">
    <property type="term" value="P:polysaccharide catabolic process"/>
    <property type="evidence" value="ECO:0007669"/>
    <property type="project" value="InterPro"/>
</dbReference>
<gene>
    <name evidence="2" type="ORF">Pla22_30440</name>
</gene>
<accession>A0A5C5WK12</accession>
<dbReference type="CDD" id="cd00146">
    <property type="entry name" value="PKD"/>
    <property type="match status" value="1"/>
</dbReference>
<protein>
    <recommendedName>
        <fullName evidence="4">PKD domain-containing protein</fullName>
    </recommendedName>
</protein>
<evidence type="ECO:0000313" key="3">
    <source>
        <dbReference type="Proteomes" id="UP000316598"/>
    </source>
</evidence>
<dbReference type="EMBL" id="SJPI01000002">
    <property type="protein sequence ID" value="TWT50303.1"/>
    <property type="molecule type" value="Genomic_DNA"/>
</dbReference>
<dbReference type="GO" id="GO:0004553">
    <property type="term" value="F:hydrolase activity, hydrolyzing O-glycosyl compounds"/>
    <property type="evidence" value="ECO:0007669"/>
    <property type="project" value="InterPro"/>
</dbReference>
<evidence type="ECO:0000313" key="2">
    <source>
        <dbReference type="EMBL" id="TWT50303.1"/>
    </source>
</evidence>
<organism evidence="2 3">
    <name type="scientific">Rubripirellula amarantea</name>
    <dbReference type="NCBI Taxonomy" id="2527999"/>
    <lineage>
        <taxon>Bacteria</taxon>
        <taxon>Pseudomonadati</taxon>
        <taxon>Planctomycetota</taxon>
        <taxon>Planctomycetia</taxon>
        <taxon>Pirellulales</taxon>
        <taxon>Pirellulaceae</taxon>
        <taxon>Rubripirellula</taxon>
    </lineage>
</organism>
<reference evidence="2 3" key="1">
    <citation type="submission" date="2019-02" db="EMBL/GenBank/DDBJ databases">
        <title>Deep-cultivation of Planctomycetes and their phenomic and genomic characterization uncovers novel biology.</title>
        <authorList>
            <person name="Wiegand S."/>
            <person name="Jogler M."/>
            <person name="Boedeker C."/>
            <person name="Pinto D."/>
            <person name="Vollmers J."/>
            <person name="Rivas-Marin E."/>
            <person name="Kohn T."/>
            <person name="Peeters S.H."/>
            <person name="Heuer A."/>
            <person name="Rast P."/>
            <person name="Oberbeckmann S."/>
            <person name="Bunk B."/>
            <person name="Jeske O."/>
            <person name="Meyerdierks A."/>
            <person name="Storesund J.E."/>
            <person name="Kallscheuer N."/>
            <person name="Luecker S."/>
            <person name="Lage O.M."/>
            <person name="Pohl T."/>
            <person name="Merkel B.J."/>
            <person name="Hornburger P."/>
            <person name="Mueller R.-W."/>
            <person name="Bruemmer F."/>
            <person name="Labrenz M."/>
            <person name="Spormann A.M."/>
            <person name="Op Den Camp H."/>
            <person name="Overmann J."/>
            <person name="Amann R."/>
            <person name="Jetten M.S.M."/>
            <person name="Mascher T."/>
            <person name="Medema M.H."/>
            <person name="Devos D.P."/>
            <person name="Kaster A.-K."/>
            <person name="Ovreas L."/>
            <person name="Rohde M."/>
            <person name="Galperin M.Y."/>
            <person name="Jogler C."/>
        </authorList>
    </citation>
    <scope>NUCLEOTIDE SEQUENCE [LARGE SCALE GENOMIC DNA]</scope>
    <source>
        <strain evidence="2 3">Pla22</strain>
    </source>
</reference>
<dbReference type="Pfam" id="PF00404">
    <property type="entry name" value="Dockerin_1"/>
    <property type="match status" value="1"/>
</dbReference>
<dbReference type="Proteomes" id="UP000316598">
    <property type="component" value="Unassembled WGS sequence"/>
</dbReference>
<dbReference type="AlphaFoldDB" id="A0A5C5WK12"/>
<dbReference type="RefSeq" id="WP_146515559.1">
    <property type="nucleotide sequence ID" value="NZ_SJPI01000002.1"/>
</dbReference>
<dbReference type="Gene3D" id="2.60.40.10">
    <property type="entry name" value="Immunoglobulins"/>
    <property type="match status" value="1"/>
</dbReference>
<dbReference type="SUPFAM" id="SSF141072">
    <property type="entry name" value="CalX-like"/>
    <property type="match status" value="2"/>
</dbReference>
<dbReference type="InterPro" id="IPR035986">
    <property type="entry name" value="PKD_dom_sf"/>
</dbReference>
<comment type="caution">
    <text evidence="2">The sequence shown here is derived from an EMBL/GenBank/DDBJ whole genome shotgun (WGS) entry which is preliminary data.</text>
</comment>
<dbReference type="InterPro" id="IPR013783">
    <property type="entry name" value="Ig-like_fold"/>
</dbReference>
<keyword evidence="3" id="KW-1185">Reference proteome</keyword>
<evidence type="ECO:0000256" key="1">
    <source>
        <dbReference type="SAM" id="MobiDB-lite"/>
    </source>
</evidence>
<feature type="region of interest" description="Disordered" evidence="1">
    <location>
        <begin position="800"/>
        <end position="819"/>
    </location>
</feature>
<dbReference type="InterPro" id="IPR038081">
    <property type="entry name" value="CalX-like_sf"/>
</dbReference>
<feature type="region of interest" description="Disordered" evidence="1">
    <location>
        <begin position="1"/>
        <end position="20"/>
    </location>
</feature>
<evidence type="ECO:0008006" key="4">
    <source>
        <dbReference type="Google" id="ProtNLM"/>
    </source>
</evidence>